<dbReference type="GeneID" id="17261488"/>
<dbReference type="PROSITE" id="PS51471">
    <property type="entry name" value="FE2OG_OXY"/>
    <property type="match status" value="1"/>
</dbReference>
<comment type="cofactor">
    <cofactor evidence="1">
        <name>L-ascorbate</name>
        <dbReference type="ChEBI" id="CHEBI:38290"/>
    </cofactor>
</comment>
<dbReference type="STRING" id="2903.R1BZY6"/>
<dbReference type="KEGG" id="ehx:EMIHUDRAFT_211502"/>
<reference evidence="8" key="2">
    <citation type="submission" date="2024-10" db="UniProtKB">
        <authorList>
            <consortium name="EnsemblProtists"/>
        </authorList>
    </citation>
    <scope>IDENTIFICATION</scope>
</reference>
<evidence type="ECO:0000313" key="8">
    <source>
        <dbReference type="EnsemblProtists" id="EOD15342"/>
    </source>
</evidence>
<dbReference type="PANTHER" id="PTHR12907:SF26">
    <property type="entry name" value="HIF PROLYL HYDROXYLASE, ISOFORM C"/>
    <property type="match status" value="1"/>
</dbReference>
<evidence type="ECO:0000256" key="6">
    <source>
        <dbReference type="ARBA" id="ARBA00023004"/>
    </source>
</evidence>
<dbReference type="RefSeq" id="XP_005767771.1">
    <property type="nucleotide sequence ID" value="XM_005767714.1"/>
</dbReference>
<keyword evidence="6" id="KW-0408">Iron</keyword>
<keyword evidence="9" id="KW-1185">Reference proteome</keyword>
<keyword evidence="2" id="KW-0479">Metal-binding</keyword>
<evidence type="ECO:0000313" key="9">
    <source>
        <dbReference type="Proteomes" id="UP000013827"/>
    </source>
</evidence>
<keyword evidence="3" id="KW-0847">Vitamin C</keyword>
<name>A0A0D3IVQ7_EMIH1</name>
<proteinExistence type="predicted"/>
<dbReference type="InterPro" id="IPR006620">
    <property type="entry name" value="Pro_4_hyd_alph"/>
</dbReference>
<accession>A0A0D3IVQ7</accession>
<dbReference type="PANTHER" id="PTHR12907">
    <property type="entry name" value="EGL NINE HOMOLOG-RELATED"/>
    <property type="match status" value="1"/>
</dbReference>
<dbReference type="Pfam" id="PF13640">
    <property type="entry name" value="2OG-FeII_Oxy_3"/>
    <property type="match status" value="1"/>
</dbReference>
<dbReference type="EnsemblProtists" id="EOD15342">
    <property type="protein sequence ID" value="EOD15342"/>
    <property type="gene ID" value="EMIHUDRAFT_211502"/>
</dbReference>
<evidence type="ECO:0000256" key="1">
    <source>
        <dbReference type="ARBA" id="ARBA00001961"/>
    </source>
</evidence>
<evidence type="ECO:0000256" key="3">
    <source>
        <dbReference type="ARBA" id="ARBA00022896"/>
    </source>
</evidence>
<evidence type="ECO:0000256" key="5">
    <source>
        <dbReference type="ARBA" id="ARBA00023002"/>
    </source>
</evidence>
<dbReference type="InterPro" id="IPR005123">
    <property type="entry name" value="Oxoglu/Fe-dep_dioxygenase_dom"/>
</dbReference>
<evidence type="ECO:0000259" key="7">
    <source>
        <dbReference type="PROSITE" id="PS51471"/>
    </source>
</evidence>
<dbReference type="SMART" id="SM00702">
    <property type="entry name" value="P4Hc"/>
    <property type="match status" value="1"/>
</dbReference>
<evidence type="ECO:0000256" key="4">
    <source>
        <dbReference type="ARBA" id="ARBA00022964"/>
    </source>
</evidence>
<dbReference type="GO" id="GO:0008198">
    <property type="term" value="F:ferrous iron binding"/>
    <property type="evidence" value="ECO:0007669"/>
    <property type="project" value="TreeGrafter"/>
</dbReference>
<dbReference type="AlphaFoldDB" id="A0A0D3IVQ7"/>
<organism evidence="8 9">
    <name type="scientific">Emiliania huxleyi (strain CCMP1516)</name>
    <dbReference type="NCBI Taxonomy" id="280463"/>
    <lineage>
        <taxon>Eukaryota</taxon>
        <taxon>Haptista</taxon>
        <taxon>Haptophyta</taxon>
        <taxon>Prymnesiophyceae</taxon>
        <taxon>Isochrysidales</taxon>
        <taxon>Noelaerhabdaceae</taxon>
        <taxon>Emiliania</taxon>
    </lineage>
</organism>
<dbReference type="Proteomes" id="UP000013827">
    <property type="component" value="Unassembled WGS sequence"/>
</dbReference>
<protein>
    <recommendedName>
        <fullName evidence="7">Fe2OG dioxygenase domain-containing protein</fullName>
    </recommendedName>
</protein>
<dbReference type="GO" id="GO:0071456">
    <property type="term" value="P:cellular response to hypoxia"/>
    <property type="evidence" value="ECO:0007669"/>
    <property type="project" value="TreeGrafter"/>
</dbReference>
<feature type="domain" description="Fe2OG dioxygenase" evidence="7">
    <location>
        <begin position="257"/>
        <end position="378"/>
    </location>
</feature>
<dbReference type="PaxDb" id="2903-EOD15342"/>
<sequence length="384" mass="41048">MWFDPPQSRTGSHSHRGGEVWLRSCTASEEDASAPVTMAEFTTPWAPTAKPNRLPAVLLYIEGEALCDANAVAEGVTKMREAFALAWELDLPEWPGWAEVLYHQLSNGLVPAGAPPPPLLSADTSSVQPEVASHARDGRAWWSSDGALAAIAETLRCRNHVVVDGFLGRAGGVALRVALERAWGGGVLEPAKVALPGDGLNGQRSDRTRSDHIAWIDAAEDAARWAPLATLVDAADALVRALRAAAPGLARKGSAMSRMRPMASRYGVGAAFARHTDNHCSNGHGPHCNGRWLTAVYYANDSWSEADGGCLRLFRPQGDEGDEDEQAGGAAAAAAGDALLDVAPLGDRLLLFFSDFRSPHEVLPAAKPRYATTIWYMERDDGDD</sequence>
<dbReference type="HOGENOM" id="CLU_720472_0_0_1"/>
<keyword evidence="5" id="KW-0560">Oxidoreductase</keyword>
<dbReference type="eggNOG" id="KOG3710">
    <property type="taxonomic scope" value="Eukaryota"/>
</dbReference>
<dbReference type="Gene3D" id="2.60.120.620">
    <property type="entry name" value="q2cbj1_9rhob like domain"/>
    <property type="match status" value="1"/>
</dbReference>
<evidence type="ECO:0000256" key="2">
    <source>
        <dbReference type="ARBA" id="ARBA00022723"/>
    </source>
</evidence>
<reference evidence="9" key="1">
    <citation type="journal article" date="2013" name="Nature">
        <title>Pan genome of the phytoplankton Emiliania underpins its global distribution.</title>
        <authorList>
            <person name="Read B.A."/>
            <person name="Kegel J."/>
            <person name="Klute M.J."/>
            <person name="Kuo A."/>
            <person name="Lefebvre S.C."/>
            <person name="Maumus F."/>
            <person name="Mayer C."/>
            <person name="Miller J."/>
            <person name="Monier A."/>
            <person name="Salamov A."/>
            <person name="Young J."/>
            <person name="Aguilar M."/>
            <person name="Claverie J.M."/>
            <person name="Frickenhaus S."/>
            <person name="Gonzalez K."/>
            <person name="Herman E.K."/>
            <person name="Lin Y.C."/>
            <person name="Napier J."/>
            <person name="Ogata H."/>
            <person name="Sarno A.F."/>
            <person name="Shmutz J."/>
            <person name="Schroeder D."/>
            <person name="de Vargas C."/>
            <person name="Verret F."/>
            <person name="von Dassow P."/>
            <person name="Valentin K."/>
            <person name="Van de Peer Y."/>
            <person name="Wheeler G."/>
            <person name="Dacks J.B."/>
            <person name="Delwiche C.F."/>
            <person name="Dyhrman S.T."/>
            <person name="Glockner G."/>
            <person name="John U."/>
            <person name="Richards T."/>
            <person name="Worden A.Z."/>
            <person name="Zhang X."/>
            <person name="Grigoriev I.V."/>
            <person name="Allen A.E."/>
            <person name="Bidle K."/>
            <person name="Borodovsky M."/>
            <person name="Bowler C."/>
            <person name="Brownlee C."/>
            <person name="Cock J.M."/>
            <person name="Elias M."/>
            <person name="Gladyshev V.N."/>
            <person name="Groth M."/>
            <person name="Guda C."/>
            <person name="Hadaegh A."/>
            <person name="Iglesias-Rodriguez M.D."/>
            <person name="Jenkins J."/>
            <person name="Jones B.M."/>
            <person name="Lawson T."/>
            <person name="Leese F."/>
            <person name="Lindquist E."/>
            <person name="Lobanov A."/>
            <person name="Lomsadze A."/>
            <person name="Malik S.B."/>
            <person name="Marsh M.E."/>
            <person name="Mackinder L."/>
            <person name="Mock T."/>
            <person name="Mueller-Roeber B."/>
            <person name="Pagarete A."/>
            <person name="Parker M."/>
            <person name="Probert I."/>
            <person name="Quesneville H."/>
            <person name="Raines C."/>
            <person name="Rensing S.A."/>
            <person name="Riano-Pachon D.M."/>
            <person name="Richier S."/>
            <person name="Rokitta S."/>
            <person name="Shiraiwa Y."/>
            <person name="Soanes D.M."/>
            <person name="van der Giezen M."/>
            <person name="Wahlund T.M."/>
            <person name="Williams B."/>
            <person name="Wilson W."/>
            <person name="Wolfe G."/>
            <person name="Wurch L.L."/>
        </authorList>
    </citation>
    <scope>NUCLEOTIDE SEQUENCE</scope>
</reference>
<dbReference type="InterPro" id="IPR051559">
    <property type="entry name" value="HIF_prolyl_hydroxylases"/>
</dbReference>
<dbReference type="GO" id="GO:0031543">
    <property type="term" value="F:peptidyl-proline dioxygenase activity"/>
    <property type="evidence" value="ECO:0007669"/>
    <property type="project" value="TreeGrafter"/>
</dbReference>
<dbReference type="InterPro" id="IPR044862">
    <property type="entry name" value="Pro_4_hyd_alph_FE2OG_OXY"/>
</dbReference>
<dbReference type="GO" id="GO:0031418">
    <property type="term" value="F:L-ascorbic acid binding"/>
    <property type="evidence" value="ECO:0007669"/>
    <property type="project" value="UniProtKB-KW"/>
</dbReference>
<keyword evidence="4" id="KW-0223">Dioxygenase</keyword>